<evidence type="ECO:0000256" key="3">
    <source>
        <dbReference type="ARBA" id="ARBA00022777"/>
    </source>
</evidence>
<dbReference type="GO" id="GO:0004370">
    <property type="term" value="F:glycerol kinase activity"/>
    <property type="evidence" value="ECO:0007669"/>
    <property type="project" value="UniProtKB-EC"/>
</dbReference>
<evidence type="ECO:0000256" key="5">
    <source>
        <dbReference type="ARBA" id="ARBA00022840"/>
    </source>
</evidence>
<evidence type="ECO:0000259" key="9">
    <source>
        <dbReference type="Pfam" id="PF02782"/>
    </source>
</evidence>
<evidence type="ECO:0000259" key="8">
    <source>
        <dbReference type="Pfam" id="PF00370"/>
    </source>
</evidence>
<feature type="binding site" evidence="6">
    <location>
        <position position="14"/>
    </location>
    <ligand>
        <name>ATP</name>
        <dbReference type="ChEBI" id="CHEBI:30616"/>
    </ligand>
</feature>
<feature type="binding site" evidence="6">
    <location>
        <position position="415"/>
    </location>
    <ligand>
        <name>ADP</name>
        <dbReference type="ChEBI" id="CHEBI:456216"/>
    </ligand>
</feature>
<reference evidence="10 11" key="1">
    <citation type="submission" date="2022-06" db="EMBL/GenBank/DDBJ databases">
        <title>Isolation of gut microbiota from human fecal samples.</title>
        <authorList>
            <person name="Pamer E.G."/>
            <person name="Barat B."/>
            <person name="Waligurski E."/>
            <person name="Medina S."/>
            <person name="Paddock L."/>
            <person name="Mostad J."/>
        </authorList>
    </citation>
    <scope>NUCLEOTIDE SEQUENCE [LARGE SCALE GENOMIC DNA]</scope>
    <source>
        <strain evidence="10 11">DFI.7.95</strain>
    </source>
</reference>
<gene>
    <name evidence="6 10" type="primary">glpK</name>
    <name evidence="10" type="ORF">NE686_09250</name>
</gene>
<protein>
    <recommendedName>
        <fullName evidence="6">Glycerol kinase</fullName>
        <ecNumber evidence="6">2.7.1.30</ecNumber>
    </recommendedName>
    <alternativeName>
        <fullName evidence="6">ATP:glycerol 3-phosphotransferase</fullName>
    </alternativeName>
    <alternativeName>
        <fullName evidence="6">Glycerokinase</fullName>
        <shortName evidence="6">GK</shortName>
    </alternativeName>
</protein>
<feature type="binding site" evidence="6">
    <location>
        <position position="135"/>
    </location>
    <ligand>
        <name>glycerol</name>
        <dbReference type="ChEBI" id="CHEBI:17754"/>
    </ligand>
</feature>
<dbReference type="EMBL" id="JANGAC010000006">
    <property type="protein sequence ID" value="MCQ4923269.1"/>
    <property type="molecule type" value="Genomic_DNA"/>
</dbReference>
<dbReference type="PROSITE" id="PS00445">
    <property type="entry name" value="FGGY_KINASES_2"/>
    <property type="match status" value="1"/>
</dbReference>
<feature type="binding site" evidence="6">
    <location>
        <position position="135"/>
    </location>
    <ligand>
        <name>sn-glycerol 3-phosphate</name>
        <dbReference type="ChEBI" id="CHEBI:57597"/>
    </ligand>
</feature>
<feature type="binding site" evidence="6">
    <location>
        <position position="411"/>
    </location>
    <ligand>
        <name>ATP</name>
        <dbReference type="ChEBI" id="CHEBI:30616"/>
    </ligand>
</feature>
<feature type="domain" description="Carbohydrate kinase FGGY C-terminal" evidence="9">
    <location>
        <begin position="262"/>
        <end position="450"/>
    </location>
</feature>
<feature type="binding site" evidence="6">
    <location>
        <position position="314"/>
    </location>
    <ligand>
        <name>ATP</name>
        <dbReference type="ChEBI" id="CHEBI:30616"/>
    </ligand>
</feature>
<evidence type="ECO:0000313" key="11">
    <source>
        <dbReference type="Proteomes" id="UP001524478"/>
    </source>
</evidence>
<dbReference type="Pfam" id="PF02782">
    <property type="entry name" value="FGGY_C"/>
    <property type="match status" value="1"/>
</dbReference>
<comment type="catalytic activity">
    <reaction evidence="6">
        <text>glycerol + ATP = sn-glycerol 3-phosphate + ADP + H(+)</text>
        <dbReference type="Rhea" id="RHEA:21644"/>
        <dbReference type="ChEBI" id="CHEBI:15378"/>
        <dbReference type="ChEBI" id="CHEBI:17754"/>
        <dbReference type="ChEBI" id="CHEBI:30616"/>
        <dbReference type="ChEBI" id="CHEBI:57597"/>
        <dbReference type="ChEBI" id="CHEBI:456216"/>
        <dbReference type="EC" id="2.7.1.30"/>
    </reaction>
</comment>
<feature type="binding site" evidence="6">
    <location>
        <position position="310"/>
    </location>
    <ligand>
        <name>ATP</name>
        <dbReference type="ChEBI" id="CHEBI:30616"/>
    </ligand>
</feature>
<dbReference type="InterPro" id="IPR000577">
    <property type="entry name" value="Carb_kinase_FGGY"/>
</dbReference>
<proteinExistence type="inferred from homology"/>
<keyword evidence="5 6" id="KW-0067">ATP-binding</keyword>
<feature type="domain" description="Carbohydrate kinase FGGY N-terminal" evidence="8">
    <location>
        <begin position="5"/>
        <end position="252"/>
    </location>
</feature>
<feature type="binding site" evidence="6">
    <location>
        <position position="83"/>
    </location>
    <ligand>
        <name>glycerol</name>
        <dbReference type="ChEBI" id="CHEBI:17754"/>
    </ligand>
</feature>
<dbReference type="InterPro" id="IPR018483">
    <property type="entry name" value="Carb_kinase_FGGY_CS"/>
</dbReference>
<evidence type="ECO:0000256" key="1">
    <source>
        <dbReference type="ARBA" id="ARBA00022679"/>
    </source>
</evidence>
<dbReference type="HAMAP" id="MF_00186">
    <property type="entry name" value="Glycerol_kin"/>
    <property type="match status" value="1"/>
</dbReference>
<comment type="pathway">
    <text evidence="6">Polyol metabolism; glycerol degradation via glycerol kinase pathway; sn-glycerol 3-phosphate from glycerol: step 1/1.</text>
</comment>
<comment type="caution">
    <text evidence="10">The sequence shown here is derived from an EMBL/GenBank/DDBJ whole genome shotgun (WGS) entry which is preliminary data.</text>
</comment>
<keyword evidence="3 6" id="KW-0418">Kinase</keyword>
<feature type="binding site" evidence="6">
    <location>
        <position position="84"/>
    </location>
    <ligand>
        <name>glycerol</name>
        <dbReference type="ChEBI" id="CHEBI:17754"/>
    </ligand>
</feature>
<comment type="similarity">
    <text evidence="6 7">Belongs to the FGGY kinase family.</text>
</comment>
<dbReference type="InterPro" id="IPR005999">
    <property type="entry name" value="Glycerol_kin"/>
</dbReference>
<organism evidence="10 11">
    <name type="scientific">Tissierella carlieri</name>
    <dbReference type="NCBI Taxonomy" id="689904"/>
    <lineage>
        <taxon>Bacteria</taxon>
        <taxon>Bacillati</taxon>
        <taxon>Bacillota</taxon>
        <taxon>Tissierellia</taxon>
        <taxon>Tissierellales</taxon>
        <taxon>Tissierellaceae</taxon>
        <taxon>Tissierella</taxon>
    </lineage>
</organism>
<comment type="function">
    <text evidence="6">Key enzyme in the regulation of glycerol uptake and metabolism. Catalyzes the phosphorylation of glycerol to yield sn-glycerol 3-phosphate.</text>
</comment>
<accession>A0ABT1S9Z8</accession>
<keyword evidence="4 6" id="KW-0319">Glycerol metabolism</keyword>
<dbReference type="NCBIfam" id="NF000756">
    <property type="entry name" value="PRK00047.1"/>
    <property type="match status" value="1"/>
</dbReference>
<feature type="binding site" evidence="6">
    <location>
        <position position="15"/>
    </location>
    <ligand>
        <name>ATP</name>
        <dbReference type="ChEBI" id="CHEBI:30616"/>
    </ligand>
</feature>
<dbReference type="InterPro" id="IPR018484">
    <property type="entry name" value="FGGY_N"/>
</dbReference>
<dbReference type="PANTHER" id="PTHR10196:SF69">
    <property type="entry name" value="GLYCEROL KINASE"/>
    <property type="match status" value="1"/>
</dbReference>
<feature type="binding site" evidence="6">
    <location>
        <position position="267"/>
    </location>
    <ligand>
        <name>ATP</name>
        <dbReference type="ChEBI" id="CHEBI:30616"/>
    </ligand>
</feature>
<dbReference type="EC" id="2.7.1.30" evidence="6"/>
<comment type="subunit">
    <text evidence="6">Homotetramer and homodimer (in equilibrium).</text>
</comment>
<feature type="binding site" evidence="6">
    <location>
        <position position="267"/>
    </location>
    <ligand>
        <name>ADP</name>
        <dbReference type="ChEBI" id="CHEBI:456216"/>
    </ligand>
</feature>
<keyword evidence="1 6" id="KW-0808">Transferase</keyword>
<evidence type="ECO:0000256" key="7">
    <source>
        <dbReference type="RuleBase" id="RU003733"/>
    </source>
</evidence>
<dbReference type="PIRSF" id="PIRSF000538">
    <property type="entry name" value="GlpK"/>
    <property type="match status" value="1"/>
</dbReference>
<dbReference type="RefSeq" id="WP_216562695.1">
    <property type="nucleotide sequence ID" value="NZ_JAHLOH010000054.1"/>
</dbReference>
<feature type="binding site" evidence="6">
    <location>
        <position position="13"/>
    </location>
    <ligand>
        <name>ATP</name>
        <dbReference type="ChEBI" id="CHEBI:30616"/>
    </ligand>
</feature>
<dbReference type="PANTHER" id="PTHR10196">
    <property type="entry name" value="SUGAR KINASE"/>
    <property type="match status" value="1"/>
</dbReference>
<feature type="binding site" evidence="6">
    <location>
        <position position="245"/>
    </location>
    <ligand>
        <name>glycerol</name>
        <dbReference type="ChEBI" id="CHEBI:17754"/>
    </ligand>
</feature>
<dbReference type="NCBIfam" id="TIGR01311">
    <property type="entry name" value="glycerol_kin"/>
    <property type="match status" value="1"/>
</dbReference>
<feature type="binding site" evidence="6">
    <location>
        <position position="13"/>
    </location>
    <ligand>
        <name>sn-glycerol 3-phosphate</name>
        <dbReference type="ChEBI" id="CHEBI:57597"/>
    </ligand>
</feature>
<evidence type="ECO:0000256" key="6">
    <source>
        <dbReference type="HAMAP-Rule" id="MF_00186"/>
    </source>
</evidence>
<evidence type="ECO:0000313" key="10">
    <source>
        <dbReference type="EMBL" id="MCQ4923269.1"/>
    </source>
</evidence>
<name>A0ABT1S9Z8_9FIRM</name>
<dbReference type="InterPro" id="IPR018485">
    <property type="entry name" value="FGGY_C"/>
</dbReference>
<dbReference type="Proteomes" id="UP001524478">
    <property type="component" value="Unassembled WGS sequence"/>
</dbReference>
<feature type="binding site" evidence="6">
    <location>
        <position position="411"/>
    </location>
    <ligand>
        <name>ADP</name>
        <dbReference type="ChEBI" id="CHEBI:456216"/>
    </ligand>
</feature>
<comment type="activity regulation">
    <text evidence="6">Activated by phosphorylation and inhibited by fructose 1,6-bisphosphate (FBP).</text>
</comment>
<sequence>MDKKYIMAFDQGTTSSRVIIFDRHGKIVGKAQKEFNQIYPQAGWVEHDPMEIWGTQSGVAREALERAGIRPDEIASIGITNQRETTIVWDKNTGKPIYNAIVWQCRRTADICNSLRKMEMEEYIRNNTGLVLDAYFSGTKIKWILDNVEGARKLADEGKLLFGTVDTWLIWNLTRGKVHITDYSNASRTMLYNIKEFKWDEKLLKALDIPVSMLPEVKSSSEIYGYTDDLTFGGARIPISGIAGDQQAALFGQNCFEPGMAKNTYGTGCFMLMNTGENFVPSKNGLLTTIAWGVDGKIEYALEGSIFVAGASIQWLRDELRLIRTAEESEYYATKVEDSNGVYVVPAFVGLGAPYWDMYARGTIVGLTRGTKSEHIIRATLESIAYQTRDVLEAMQEDSNIKLQSLKVDGGAVVNNFLMQFQCDILSTTVERPEITETTALGAAYLAGLAVGFWKDKKEINDKWNIERKFYPVMDNEKRDKLYYGWKKAVERSLAWEE</sequence>
<feature type="binding site" evidence="6">
    <location>
        <position position="245"/>
    </location>
    <ligand>
        <name>sn-glycerol 3-phosphate</name>
        <dbReference type="ChEBI" id="CHEBI:57597"/>
    </ligand>
</feature>
<evidence type="ECO:0000256" key="4">
    <source>
        <dbReference type="ARBA" id="ARBA00022798"/>
    </source>
</evidence>
<keyword evidence="11" id="KW-1185">Reference proteome</keyword>
<dbReference type="PROSITE" id="PS00933">
    <property type="entry name" value="FGGY_KINASES_1"/>
    <property type="match status" value="1"/>
</dbReference>
<feature type="binding site" evidence="6">
    <location>
        <position position="83"/>
    </location>
    <ligand>
        <name>sn-glycerol 3-phosphate</name>
        <dbReference type="ChEBI" id="CHEBI:57597"/>
    </ligand>
</feature>
<feature type="binding site" evidence="6">
    <location>
        <position position="17"/>
    </location>
    <ligand>
        <name>ADP</name>
        <dbReference type="ChEBI" id="CHEBI:456216"/>
    </ligand>
</feature>
<feature type="binding site" evidence="6">
    <location>
        <position position="310"/>
    </location>
    <ligand>
        <name>ADP</name>
        <dbReference type="ChEBI" id="CHEBI:456216"/>
    </ligand>
</feature>
<feature type="binding site" evidence="6">
    <location>
        <position position="84"/>
    </location>
    <ligand>
        <name>sn-glycerol 3-phosphate</name>
        <dbReference type="ChEBI" id="CHEBI:57597"/>
    </ligand>
</feature>
<feature type="binding site" evidence="6">
    <location>
        <position position="13"/>
    </location>
    <ligand>
        <name>ADP</name>
        <dbReference type="ChEBI" id="CHEBI:456216"/>
    </ligand>
</feature>
<dbReference type="Pfam" id="PF00370">
    <property type="entry name" value="FGGY_N"/>
    <property type="match status" value="1"/>
</dbReference>
<feature type="binding site" evidence="6">
    <location>
        <position position="246"/>
    </location>
    <ligand>
        <name>glycerol</name>
        <dbReference type="ChEBI" id="CHEBI:17754"/>
    </ligand>
</feature>
<keyword evidence="2 6" id="KW-0547">Nucleotide-binding</keyword>
<evidence type="ECO:0000256" key="2">
    <source>
        <dbReference type="ARBA" id="ARBA00022741"/>
    </source>
</evidence>
<dbReference type="CDD" id="cd07786">
    <property type="entry name" value="FGGY_EcGK_like"/>
    <property type="match status" value="1"/>
</dbReference>